<evidence type="ECO:0000256" key="1">
    <source>
        <dbReference type="SAM" id="MobiDB-lite"/>
    </source>
</evidence>
<dbReference type="EMBL" id="JBFOLJ010000010">
    <property type="protein sequence ID" value="KAL2503121.1"/>
    <property type="molecule type" value="Genomic_DNA"/>
</dbReference>
<protein>
    <submittedName>
        <fullName evidence="2">Uncharacterized protein</fullName>
    </submittedName>
</protein>
<keyword evidence="3" id="KW-1185">Reference proteome</keyword>
<accession>A0ABD1SQX2</accession>
<gene>
    <name evidence="2" type="ORF">Fot_36969</name>
</gene>
<proteinExistence type="predicted"/>
<comment type="caution">
    <text evidence="2">The sequence shown here is derived from an EMBL/GenBank/DDBJ whole genome shotgun (WGS) entry which is preliminary data.</text>
</comment>
<dbReference type="Proteomes" id="UP001604277">
    <property type="component" value="Unassembled WGS sequence"/>
</dbReference>
<evidence type="ECO:0000313" key="3">
    <source>
        <dbReference type="Proteomes" id="UP001604277"/>
    </source>
</evidence>
<sequence length="142" mass="16003">MNTPTRRFTRSLTKRESPGKVAKTASYLPKNVIYLDTPTPTKDSNNDQSIGTQRRMSSCVGKESPGNPFLKEIKFCPTIVLSSGSKKNKDSHGFEPKVDLPSSDWVGQEECGRSHYYPENIQFHFLGPRNALLELGWNDKQL</sequence>
<reference evidence="3" key="1">
    <citation type="submission" date="2024-07" db="EMBL/GenBank/DDBJ databases">
        <title>Two chromosome-level genome assemblies of Korean endemic species Abeliophyllum distichum and Forsythia ovata (Oleaceae).</title>
        <authorList>
            <person name="Jang H."/>
        </authorList>
    </citation>
    <scope>NUCLEOTIDE SEQUENCE [LARGE SCALE GENOMIC DNA]</scope>
</reference>
<organism evidence="2 3">
    <name type="scientific">Forsythia ovata</name>
    <dbReference type="NCBI Taxonomy" id="205694"/>
    <lineage>
        <taxon>Eukaryota</taxon>
        <taxon>Viridiplantae</taxon>
        <taxon>Streptophyta</taxon>
        <taxon>Embryophyta</taxon>
        <taxon>Tracheophyta</taxon>
        <taxon>Spermatophyta</taxon>
        <taxon>Magnoliopsida</taxon>
        <taxon>eudicotyledons</taxon>
        <taxon>Gunneridae</taxon>
        <taxon>Pentapetalae</taxon>
        <taxon>asterids</taxon>
        <taxon>lamiids</taxon>
        <taxon>Lamiales</taxon>
        <taxon>Oleaceae</taxon>
        <taxon>Forsythieae</taxon>
        <taxon>Forsythia</taxon>
    </lineage>
</organism>
<name>A0ABD1SQX2_9LAMI</name>
<feature type="compositionally biased region" description="Polar residues" evidence="1">
    <location>
        <begin position="38"/>
        <end position="56"/>
    </location>
</feature>
<evidence type="ECO:0000313" key="2">
    <source>
        <dbReference type="EMBL" id="KAL2503121.1"/>
    </source>
</evidence>
<feature type="region of interest" description="Disordered" evidence="1">
    <location>
        <begin position="1"/>
        <end position="64"/>
    </location>
</feature>
<dbReference type="AlphaFoldDB" id="A0ABD1SQX2"/>